<feature type="chain" id="PRO_5021483790" evidence="1">
    <location>
        <begin position="29"/>
        <end position="83"/>
    </location>
</feature>
<reference evidence="2 3" key="1">
    <citation type="journal article" date="2019" name="Environ. Microbiol.">
        <title>Species interactions and distinct microbial communities in high Arctic permafrost affected cryosols are associated with the CH4 and CO2 gas fluxes.</title>
        <authorList>
            <person name="Altshuler I."/>
            <person name="Hamel J."/>
            <person name="Turney S."/>
            <person name="Magnuson E."/>
            <person name="Levesque R."/>
            <person name="Greer C."/>
            <person name="Whyte L.G."/>
        </authorList>
    </citation>
    <scope>NUCLEOTIDE SEQUENCE [LARGE SCALE GENOMIC DNA]</scope>
    <source>
        <strain evidence="2 3">S5.1</strain>
    </source>
</reference>
<name>A0A502CR95_9SPHN</name>
<accession>A0A502CR95</accession>
<dbReference type="EMBL" id="RCZK01000001">
    <property type="protein sequence ID" value="TPG15408.1"/>
    <property type="molecule type" value="Genomic_DNA"/>
</dbReference>
<evidence type="ECO:0000256" key="1">
    <source>
        <dbReference type="SAM" id="SignalP"/>
    </source>
</evidence>
<protein>
    <submittedName>
        <fullName evidence="2">Uncharacterized protein</fullName>
    </submittedName>
</protein>
<dbReference type="Proteomes" id="UP000318413">
    <property type="component" value="Unassembled WGS sequence"/>
</dbReference>
<gene>
    <name evidence="2" type="ORF">EAH84_00950</name>
</gene>
<dbReference type="OrthoDB" id="7575276at2"/>
<feature type="signal peptide" evidence="1">
    <location>
        <begin position="1"/>
        <end position="28"/>
    </location>
</feature>
<comment type="caution">
    <text evidence="2">The sequence shown here is derived from an EMBL/GenBank/DDBJ whole genome shotgun (WGS) entry which is preliminary data.</text>
</comment>
<keyword evidence="3" id="KW-1185">Reference proteome</keyword>
<keyword evidence="1" id="KW-0732">Signal</keyword>
<dbReference type="RefSeq" id="WP_140866323.1">
    <property type="nucleotide sequence ID" value="NZ_RCZK01000001.1"/>
</dbReference>
<evidence type="ECO:0000313" key="2">
    <source>
        <dbReference type="EMBL" id="TPG15408.1"/>
    </source>
</evidence>
<proteinExistence type="predicted"/>
<dbReference type="AlphaFoldDB" id="A0A502CR95"/>
<organism evidence="2 3">
    <name type="scientific">Sphingomonas oligophenolica</name>
    <dbReference type="NCBI Taxonomy" id="301154"/>
    <lineage>
        <taxon>Bacteria</taxon>
        <taxon>Pseudomonadati</taxon>
        <taxon>Pseudomonadota</taxon>
        <taxon>Alphaproteobacteria</taxon>
        <taxon>Sphingomonadales</taxon>
        <taxon>Sphingomonadaceae</taxon>
        <taxon>Sphingomonas</taxon>
    </lineage>
</organism>
<evidence type="ECO:0000313" key="3">
    <source>
        <dbReference type="Proteomes" id="UP000318413"/>
    </source>
</evidence>
<sequence length="83" mass="8939">MLRPTTPFTLLIAAIPAFALAQPVLAQAAMKPITMSKSVFKDDTSRVCMPRETLGKGVDKTLPKTICDTQAGWESGGVTFKLK</sequence>